<feature type="transmembrane region" description="Helical" evidence="1">
    <location>
        <begin position="12"/>
        <end position="31"/>
    </location>
</feature>
<proteinExistence type="predicted"/>
<dbReference type="Proteomes" id="UP000199184">
    <property type="component" value="Unassembled WGS sequence"/>
</dbReference>
<dbReference type="InterPro" id="IPR028087">
    <property type="entry name" value="Tad_N"/>
</dbReference>
<dbReference type="EMBL" id="FMAI01000014">
    <property type="protein sequence ID" value="SCB50179.1"/>
    <property type="molecule type" value="Genomic_DNA"/>
</dbReference>
<keyword evidence="4" id="KW-1185">Reference proteome</keyword>
<reference evidence="4" key="1">
    <citation type="submission" date="2016-08" db="EMBL/GenBank/DDBJ databases">
        <authorList>
            <person name="Varghese N."/>
            <person name="Submissions Spin"/>
        </authorList>
    </citation>
    <scope>NUCLEOTIDE SEQUENCE [LARGE SCALE GENOMIC DNA]</scope>
    <source>
        <strain evidence="4">ERR11</strain>
    </source>
</reference>
<sequence length="460" mass="47004">MRSLLRSQRGSVAFATVIALVPLIGVVALGAEAGSWYVTRQHAQNAADSAAYSGALRLACEIAGATCDTQSVDYRGKEFAAQNGFCNSSPNDATGYPGRNCPTSLPTRVSRAVQIDIGTYNAGTFTTPPAGTGNAVRARVSQQQPAYLAAVLGLTTVNIPAQAIALVQLPSKVCALALGPDPNGGGALKLAGGLSNNGTGCPLMSDYSVQLGSTPTFNGSGWALFGATGCKPAGTCASTSVTHNYFMPPALDPLLGLQSATFNTRTGTTSANSTKVTCPVTNPITGLPYPNGSKCYNLPPNDSSGAYTGNFNWGNQDYVTFTGSGTYFFYNASINMTGATVTGTAVNIVLLGNSSLTINGGTIKLSALASNPTYPALSGVLIDDQSTGSVNISGNGGIKLAGSMYFPKADVSFSGTTQPENTTCSQVIAKTLSMSGSPYLSTDGCAPTTIIYTQVVALVQ</sequence>
<protein>
    <submittedName>
        <fullName evidence="3">Flp pilus assembly protein TadG</fullName>
    </submittedName>
</protein>
<evidence type="ECO:0000256" key="1">
    <source>
        <dbReference type="SAM" id="Phobius"/>
    </source>
</evidence>
<organism evidence="3 4">
    <name type="scientific">Bradyrhizobium shewense</name>
    <dbReference type="NCBI Taxonomy" id="1761772"/>
    <lineage>
        <taxon>Bacteria</taxon>
        <taxon>Pseudomonadati</taxon>
        <taxon>Pseudomonadota</taxon>
        <taxon>Alphaproteobacteria</taxon>
        <taxon>Hyphomicrobiales</taxon>
        <taxon>Nitrobacteraceae</taxon>
        <taxon>Bradyrhizobium</taxon>
    </lineage>
</organism>
<feature type="domain" description="Putative Flp pilus-assembly TadG-like N-terminal" evidence="2">
    <location>
        <begin position="10"/>
        <end position="55"/>
    </location>
</feature>
<keyword evidence="1" id="KW-0472">Membrane</keyword>
<gene>
    <name evidence="3" type="ORF">GA0061098_1014104</name>
</gene>
<evidence type="ECO:0000259" key="2">
    <source>
        <dbReference type="Pfam" id="PF13400"/>
    </source>
</evidence>
<dbReference type="RefSeq" id="WP_091962858.1">
    <property type="nucleotide sequence ID" value="NZ_FMAI01000014.1"/>
</dbReference>
<dbReference type="Pfam" id="PF13400">
    <property type="entry name" value="Tad"/>
    <property type="match status" value="1"/>
</dbReference>
<evidence type="ECO:0000313" key="3">
    <source>
        <dbReference type="EMBL" id="SCB50179.1"/>
    </source>
</evidence>
<accession>A0A1C3XD88</accession>
<evidence type="ECO:0000313" key="4">
    <source>
        <dbReference type="Proteomes" id="UP000199184"/>
    </source>
</evidence>
<keyword evidence="1" id="KW-1133">Transmembrane helix</keyword>
<name>A0A1C3XD88_9BRAD</name>
<dbReference type="AlphaFoldDB" id="A0A1C3XD88"/>
<keyword evidence="1" id="KW-0812">Transmembrane</keyword>